<accession>A0A6B8RL68</accession>
<dbReference type="Pfam" id="PF13704">
    <property type="entry name" value="Glyco_tranf_2_4"/>
    <property type="match status" value="1"/>
</dbReference>
<dbReference type="KEGG" id="ppsc:EHS13_17235"/>
<dbReference type="GO" id="GO:0016740">
    <property type="term" value="F:transferase activity"/>
    <property type="evidence" value="ECO:0007669"/>
    <property type="project" value="UniProtKB-KW"/>
</dbReference>
<organism evidence="1 2">
    <name type="scientific">Paenibacillus psychroresistens</name>
    <dbReference type="NCBI Taxonomy" id="1778678"/>
    <lineage>
        <taxon>Bacteria</taxon>
        <taxon>Bacillati</taxon>
        <taxon>Bacillota</taxon>
        <taxon>Bacilli</taxon>
        <taxon>Bacillales</taxon>
        <taxon>Paenibacillaceae</taxon>
        <taxon>Paenibacillus</taxon>
    </lineage>
</organism>
<reference evidence="2" key="1">
    <citation type="submission" date="2018-11" db="EMBL/GenBank/DDBJ databases">
        <title>Complete genome sequence of Paenibacillus sp. ML311-T8.</title>
        <authorList>
            <person name="Nam Y.-D."/>
            <person name="Kang J."/>
            <person name="Chung W.-H."/>
            <person name="Park Y.S."/>
        </authorList>
    </citation>
    <scope>NUCLEOTIDE SEQUENCE [LARGE SCALE GENOMIC DNA]</scope>
    <source>
        <strain evidence="2">ML311-T8</strain>
    </source>
</reference>
<evidence type="ECO:0000313" key="2">
    <source>
        <dbReference type="Proteomes" id="UP000426246"/>
    </source>
</evidence>
<dbReference type="AlphaFoldDB" id="A0A6B8RL68"/>
<dbReference type="Proteomes" id="UP000426246">
    <property type="component" value="Chromosome"/>
</dbReference>
<proteinExistence type="predicted"/>
<dbReference type="Gene3D" id="3.90.550.10">
    <property type="entry name" value="Spore Coat Polysaccharide Biosynthesis Protein SpsA, Chain A"/>
    <property type="match status" value="1"/>
</dbReference>
<dbReference type="EMBL" id="CP034235">
    <property type="protein sequence ID" value="QGQ96504.1"/>
    <property type="molecule type" value="Genomic_DNA"/>
</dbReference>
<dbReference type="RefSeq" id="WP_155701574.1">
    <property type="nucleotide sequence ID" value="NZ_CP034235.1"/>
</dbReference>
<dbReference type="PANTHER" id="PTHR43630:SF2">
    <property type="entry name" value="GLYCOSYLTRANSFERASE"/>
    <property type="match status" value="1"/>
</dbReference>
<evidence type="ECO:0000313" key="1">
    <source>
        <dbReference type="EMBL" id="QGQ96504.1"/>
    </source>
</evidence>
<gene>
    <name evidence="1" type="ORF">EHS13_17235</name>
</gene>
<dbReference type="OrthoDB" id="183314at2"/>
<sequence>MERGKVTLSMIVKNEAGRYLHEALTRHRSLIDEAVIIDDGSTDTTPEICHEALAGIPLKYIRNDASKFHNEITLRKQQWDETIQTNPQWILNLDADEMFETSFDRAQIDRMLIQSDYDVYYFRLYDMWSMTQYREDHYWQAHKFYRPFLVRYRSDVSYLWKETPQHCGRFPLTIVQFTYQCHPARIQHYGWSLKKDREFKYDRYQLLDPGARYGWKEQYDSILEESPNLVDWEE</sequence>
<dbReference type="InterPro" id="IPR029044">
    <property type="entry name" value="Nucleotide-diphossugar_trans"/>
</dbReference>
<protein>
    <submittedName>
        <fullName evidence="1">Glycosyltransferase</fullName>
    </submittedName>
</protein>
<dbReference type="PANTHER" id="PTHR43630">
    <property type="entry name" value="POLY-BETA-1,6-N-ACETYL-D-GLUCOSAMINE SYNTHASE"/>
    <property type="match status" value="1"/>
</dbReference>
<dbReference type="SUPFAM" id="SSF53448">
    <property type="entry name" value="Nucleotide-diphospho-sugar transferases"/>
    <property type="match status" value="1"/>
</dbReference>
<keyword evidence="1" id="KW-0808">Transferase</keyword>
<name>A0A6B8RL68_9BACL</name>
<keyword evidence="2" id="KW-1185">Reference proteome</keyword>